<name>A0AA39N834_9AGAR</name>
<evidence type="ECO:0000256" key="1">
    <source>
        <dbReference type="SAM" id="Phobius"/>
    </source>
</evidence>
<dbReference type="Proteomes" id="UP001175227">
    <property type="component" value="Unassembled WGS sequence"/>
</dbReference>
<organism evidence="2 3">
    <name type="scientific">Armillaria novae-zelandiae</name>
    <dbReference type="NCBI Taxonomy" id="153914"/>
    <lineage>
        <taxon>Eukaryota</taxon>
        <taxon>Fungi</taxon>
        <taxon>Dikarya</taxon>
        <taxon>Basidiomycota</taxon>
        <taxon>Agaricomycotina</taxon>
        <taxon>Agaricomycetes</taxon>
        <taxon>Agaricomycetidae</taxon>
        <taxon>Agaricales</taxon>
        <taxon>Marasmiineae</taxon>
        <taxon>Physalacriaceae</taxon>
        <taxon>Armillaria</taxon>
    </lineage>
</organism>
<sequence>MTPSRYPPLHIAPLPSAESSDVSLLDDYDGFKPQTHASYGSRRRISIVVIVPGILIFIACAGLASSLSVWLQSRRVQSHIFREDPYFLSAIVAIEGTRAPHRLDDGSLESDMMMYDNNNPPVGAAGCAHCTISSRFAGLSAGVNYGLLVKLCRAANIFSAYETVQYLKRGRERRSPVPSGLIFAFTILVLAIVLNHLLSAADLWLHTTASTFIHTSMTEIHKESMPAVGTKINLTTCAGPRLILSDTNPKHYCNCASCSSAYIVDREFLLDYWGDRAMIYEGLAVARNSSSTSRSVMVDDMVILVPSTMPDNVDNLTSLLGWACI</sequence>
<accession>A0AA39N834</accession>
<keyword evidence="1" id="KW-0812">Transmembrane</keyword>
<protein>
    <submittedName>
        <fullName evidence="2">Uncharacterized protein</fullName>
    </submittedName>
</protein>
<comment type="caution">
    <text evidence="2">The sequence shown here is derived from an EMBL/GenBank/DDBJ whole genome shotgun (WGS) entry which is preliminary data.</text>
</comment>
<feature type="transmembrane region" description="Helical" evidence="1">
    <location>
        <begin position="45"/>
        <end position="71"/>
    </location>
</feature>
<feature type="transmembrane region" description="Helical" evidence="1">
    <location>
        <begin position="177"/>
        <end position="198"/>
    </location>
</feature>
<dbReference type="EMBL" id="JAUEPR010000169">
    <property type="protein sequence ID" value="KAK0460759.1"/>
    <property type="molecule type" value="Genomic_DNA"/>
</dbReference>
<dbReference type="AlphaFoldDB" id="A0AA39N834"/>
<gene>
    <name evidence="2" type="ORF">IW261DRAFT_1577537</name>
</gene>
<keyword evidence="3" id="KW-1185">Reference proteome</keyword>
<evidence type="ECO:0000313" key="3">
    <source>
        <dbReference type="Proteomes" id="UP001175227"/>
    </source>
</evidence>
<keyword evidence="1" id="KW-0472">Membrane</keyword>
<proteinExistence type="predicted"/>
<reference evidence="2" key="1">
    <citation type="submission" date="2023-06" db="EMBL/GenBank/DDBJ databases">
        <authorList>
            <consortium name="Lawrence Berkeley National Laboratory"/>
            <person name="Ahrendt S."/>
            <person name="Sahu N."/>
            <person name="Indic B."/>
            <person name="Wong-Bajracharya J."/>
            <person name="Merenyi Z."/>
            <person name="Ke H.-M."/>
            <person name="Monk M."/>
            <person name="Kocsube S."/>
            <person name="Drula E."/>
            <person name="Lipzen A."/>
            <person name="Balint B."/>
            <person name="Henrissat B."/>
            <person name="Andreopoulos B."/>
            <person name="Martin F.M."/>
            <person name="Harder C.B."/>
            <person name="Rigling D."/>
            <person name="Ford K.L."/>
            <person name="Foster G.D."/>
            <person name="Pangilinan J."/>
            <person name="Papanicolaou A."/>
            <person name="Barry K."/>
            <person name="LaButti K."/>
            <person name="Viragh M."/>
            <person name="Koriabine M."/>
            <person name="Yan M."/>
            <person name="Riley R."/>
            <person name="Champramary S."/>
            <person name="Plett K.L."/>
            <person name="Tsai I.J."/>
            <person name="Slot J."/>
            <person name="Sipos G."/>
            <person name="Plett J."/>
            <person name="Nagy L.G."/>
            <person name="Grigoriev I.V."/>
        </authorList>
    </citation>
    <scope>NUCLEOTIDE SEQUENCE</scope>
    <source>
        <strain evidence="2">ICMP 16352</strain>
    </source>
</reference>
<evidence type="ECO:0000313" key="2">
    <source>
        <dbReference type="EMBL" id="KAK0460759.1"/>
    </source>
</evidence>
<keyword evidence="1" id="KW-1133">Transmembrane helix</keyword>